<proteinExistence type="predicted"/>
<sequence>MTSPIEDITVECPKCGRSYEDWYRASVNLDLDPFDDEYLESCSTATCPHCQHKVDLNVLVVEDGVFMLSTAEEEE</sequence>
<name>A0A382V7Y2_9ZZZZ</name>
<evidence type="ECO:0000313" key="1">
    <source>
        <dbReference type="EMBL" id="SVD42145.1"/>
    </source>
</evidence>
<protein>
    <recommendedName>
        <fullName evidence="2">CpXC domain-containing protein</fullName>
    </recommendedName>
</protein>
<dbReference type="AlphaFoldDB" id="A0A382V7Y2"/>
<dbReference type="EMBL" id="UINC01149579">
    <property type="protein sequence ID" value="SVD42145.1"/>
    <property type="molecule type" value="Genomic_DNA"/>
</dbReference>
<reference evidence="1" key="1">
    <citation type="submission" date="2018-05" db="EMBL/GenBank/DDBJ databases">
        <authorList>
            <person name="Lanie J.A."/>
            <person name="Ng W.-L."/>
            <person name="Kazmierczak K.M."/>
            <person name="Andrzejewski T.M."/>
            <person name="Davidsen T.M."/>
            <person name="Wayne K.J."/>
            <person name="Tettelin H."/>
            <person name="Glass J.I."/>
            <person name="Rusch D."/>
            <person name="Podicherti R."/>
            <person name="Tsui H.-C.T."/>
            <person name="Winkler M.E."/>
        </authorList>
    </citation>
    <scope>NUCLEOTIDE SEQUENCE</scope>
</reference>
<organism evidence="1">
    <name type="scientific">marine metagenome</name>
    <dbReference type="NCBI Taxonomy" id="408172"/>
    <lineage>
        <taxon>unclassified sequences</taxon>
        <taxon>metagenomes</taxon>
        <taxon>ecological metagenomes</taxon>
    </lineage>
</organism>
<evidence type="ECO:0008006" key="2">
    <source>
        <dbReference type="Google" id="ProtNLM"/>
    </source>
</evidence>
<accession>A0A382V7Y2</accession>
<gene>
    <name evidence="1" type="ORF">METZ01_LOCUS394999</name>
</gene>